<evidence type="ECO:0000313" key="2">
    <source>
        <dbReference type="Proteomes" id="UP000245288"/>
    </source>
</evidence>
<sequence>MVKLGKRIQLFFVRMLMGTKVICNGCLGWNVILVTKCGSGLKMWLRSLHNIKNDVRIKTIVN</sequence>
<reference evidence="1 2" key="1">
    <citation type="submission" date="2014-09" db="EMBL/GenBank/DDBJ databases">
        <title>Butyrate-producing bacteria isolated from human gut.</title>
        <authorList>
            <person name="Zhang Q."/>
            <person name="Zhao L."/>
        </authorList>
    </citation>
    <scope>NUCLEOTIDE SEQUENCE [LARGE SCALE GENOMIC DNA]</scope>
    <source>
        <strain evidence="1 2">21</strain>
    </source>
</reference>
<dbReference type="EMBL" id="JRFU01000081">
    <property type="protein sequence ID" value="PWE86850.1"/>
    <property type="molecule type" value="Genomic_DNA"/>
</dbReference>
<gene>
    <name evidence="1" type="ORF">LG34_07485</name>
</gene>
<proteinExistence type="predicted"/>
<accession>A0A2V1JPL1</accession>
<dbReference type="AlphaFoldDB" id="A0A2V1JPL1"/>
<protein>
    <submittedName>
        <fullName evidence="1">Uncharacterized protein</fullName>
    </submittedName>
</protein>
<name>A0A2V1JPL1_EUBRA</name>
<dbReference type="Proteomes" id="UP000245288">
    <property type="component" value="Unassembled WGS sequence"/>
</dbReference>
<organism evidence="1 2">
    <name type="scientific">Eubacterium ramulus</name>
    <dbReference type="NCBI Taxonomy" id="39490"/>
    <lineage>
        <taxon>Bacteria</taxon>
        <taxon>Bacillati</taxon>
        <taxon>Bacillota</taxon>
        <taxon>Clostridia</taxon>
        <taxon>Eubacteriales</taxon>
        <taxon>Eubacteriaceae</taxon>
        <taxon>Eubacterium</taxon>
    </lineage>
</organism>
<keyword evidence="2" id="KW-1185">Reference proteome</keyword>
<comment type="caution">
    <text evidence="1">The sequence shown here is derived from an EMBL/GenBank/DDBJ whole genome shotgun (WGS) entry which is preliminary data.</text>
</comment>
<evidence type="ECO:0000313" key="1">
    <source>
        <dbReference type="EMBL" id="PWE86850.1"/>
    </source>
</evidence>